<feature type="region of interest" description="Disordered" evidence="1">
    <location>
        <begin position="1"/>
        <end position="39"/>
    </location>
</feature>
<gene>
    <name evidence="2" type="ORF">HBR001_LOCUS5988</name>
</gene>
<evidence type="ECO:0000313" key="2">
    <source>
        <dbReference type="EMBL" id="CAI5733897.1"/>
    </source>
</evidence>
<sequence length="514" mass="55351">MPRATSDTDAQHRRAKLRPPWPAAASTCAAHTRPESLRARDEQEVLDVLRAQFRHEQRVTSDDVRFVVRAVASHEGAADLPPDFPSTRWILAFKRAHGFAPPATSAASRGPERRLNADSRSSRHVGRSSSCSSDDDDDVHRDATSGGPCASRFALVHAPHEDARGGGRRGPLDVRDAPLLQRTRRQQHERRSLVVHGRRVGAAWPPCDQTTWDREDVGSNASSGSGDSENGATTGDSSSSSSSAGGVASSITSGSSSNSTSSSSTRHGYKLSHTVPSETWEKAIVAVEQQGMSLRAAAKVYGVHFAALHRRVKKRAQEGQSSKATTGYFHQRDETGIMRVVVARAELGVLMTFDELMNLVEAAALRKLPDISVKHARHLMVRFQSRNEQAIRHLIVDWPPPVAAVSVGAVGSHYHLEHPGFVYGSDSEASYSASMQRAFATCTASGAVTAAVTTAPLSPFLPPPPPSSSSLPVIGNSCGRPMLPSLTVDLNFLRPPIAQPQQLQLQPSQQQQPS</sequence>
<feature type="compositionally biased region" description="Polar residues" evidence="1">
    <location>
        <begin position="219"/>
        <end position="230"/>
    </location>
</feature>
<dbReference type="Proteomes" id="UP001162031">
    <property type="component" value="Unassembled WGS sequence"/>
</dbReference>
<name>A0AAV0UAM7_HYABA</name>
<proteinExistence type="predicted"/>
<feature type="compositionally biased region" description="Low complexity" evidence="1">
    <location>
        <begin position="231"/>
        <end position="265"/>
    </location>
</feature>
<feature type="region of interest" description="Disordered" evidence="1">
    <location>
        <begin position="100"/>
        <end position="270"/>
    </location>
</feature>
<reference evidence="2" key="1">
    <citation type="submission" date="2022-12" db="EMBL/GenBank/DDBJ databases">
        <authorList>
            <person name="Webb A."/>
        </authorList>
    </citation>
    <scope>NUCLEOTIDE SEQUENCE</scope>
    <source>
        <strain evidence="2">Hp1</strain>
    </source>
</reference>
<dbReference type="AlphaFoldDB" id="A0AAV0UAM7"/>
<dbReference type="EMBL" id="CANTFL010001211">
    <property type="protein sequence ID" value="CAI5733897.1"/>
    <property type="molecule type" value="Genomic_DNA"/>
</dbReference>
<organism evidence="2 3">
    <name type="scientific">Hyaloperonospora brassicae</name>
    <name type="common">Brassica downy mildew</name>
    <name type="synonym">Peronospora brassicae</name>
    <dbReference type="NCBI Taxonomy" id="162125"/>
    <lineage>
        <taxon>Eukaryota</taxon>
        <taxon>Sar</taxon>
        <taxon>Stramenopiles</taxon>
        <taxon>Oomycota</taxon>
        <taxon>Peronosporomycetes</taxon>
        <taxon>Peronosporales</taxon>
        <taxon>Peronosporaceae</taxon>
        <taxon>Hyaloperonospora</taxon>
    </lineage>
</organism>
<keyword evidence="3" id="KW-1185">Reference proteome</keyword>
<accession>A0AAV0UAM7</accession>
<evidence type="ECO:0008006" key="4">
    <source>
        <dbReference type="Google" id="ProtNLM"/>
    </source>
</evidence>
<feature type="compositionally biased region" description="Basic and acidic residues" evidence="1">
    <location>
        <begin position="158"/>
        <end position="176"/>
    </location>
</feature>
<dbReference type="Gene3D" id="1.10.10.60">
    <property type="entry name" value="Homeodomain-like"/>
    <property type="match status" value="1"/>
</dbReference>
<feature type="compositionally biased region" description="Basic and acidic residues" evidence="1">
    <location>
        <begin position="110"/>
        <end position="121"/>
    </location>
</feature>
<comment type="caution">
    <text evidence="2">The sequence shown here is derived from an EMBL/GenBank/DDBJ whole genome shotgun (WGS) entry which is preliminary data.</text>
</comment>
<evidence type="ECO:0000313" key="3">
    <source>
        <dbReference type="Proteomes" id="UP001162031"/>
    </source>
</evidence>
<evidence type="ECO:0000256" key="1">
    <source>
        <dbReference type="SAM" id="MobiDB-lite"/>
    </source>
</evidence>
<protein>
    <recommendedName>
        <fullName evidence="4">HTH psq-type domain-containing protein</fullName>
    </recommendedName>
</protein>